<dbReference type="STRING" id="944018.H8ZFA1"/>
<evidence type="ECO:0000256" key="1">
    <source>
        <dbReference type="ARBA" id="ARBA00022741"/>
    </source>
</evidence>
<dbReference type="InterPro" id="IPR007502">
    <property type="entry name" value="Helicase-assoc_dom"/>
</dbReference>
<dbReference type="Gene3D" id="3.40.50.300">
    <property type="entry name" value="P-loop containing nucleotide triphosphate hydrolases"/>
    <property type="match status" value="1"/>
</dbReference>
<dbReference type="GO" id="GO:0005524">
    <property type="term" value="F:ATP binding"/>
    <property type="evidence" value="ECO:0007669"/>
    <property type="project" value="UniProtKB-KW"/>
</dbReference>
<protein>
    <recommendedName>
        <fullName evidence="5">Helicase C-terminal domain-containing protein</fullName>
    </recommendedName>
</protein>
<keyword evidence="3" id="KW-0347">Helicase</keyword>
<dbReference type="HOGENOM" id="CLU_001832_5_4_1"/>
<dbReference type="InterPro" id="IPR001650">
    <property type="entry name" value="Helicase_C-like"/>
</dbReference>
<evidence type="ECO:0000313" key="6">
    <source>
        <dbReference type="EMBL" id="EHY64653.1"/>
    </source>
</evidence>
<dbReference type="InterPro" id="IPR027417">
    <property type="entry name" value="P-loop_NTPase"/>
</dbReference>
<keyword evidence="2" id="KW-0378">Hydrolase</keyword>
<dbReference type="PANTHER" id="PTHR18934:SF99">
    <property type="entry name" value="ATP-DEPENDENT RNA HELICASE DHX37-RELATED"/>
    <property type="match status" value="1"/>
</dbReference>
<dbReference type="SUPFAM" id="SSF52540">
    <property type="entry name" value="P-loop containing nucleoside triphosphate hydrolases"/>
    <property type="match status" value="1"/>
</dbReference>
<dbReference type="AlphaFoldDB" id="H8ZFA1"/>
<name>H8ZFA1_NEMA1</name>
<dbReference type="Gene3D" id="1.20.120.1080">
    <property type="match status" value="1"/>
</dbReference>
<proteinExistence type="predicted"/>
<gene>
    <name evidence="6" type="ORF">NERG_02272</name>
</gene>
<keyword evidence="1" id="KW-0547">Nucleotide-binding</keyword>
<dbReference type="GO" id="GO:0004386">
    <property type="term" value="F:helicase activity"/>
    <property type="evidence" value="ECO:0007669"/>
    <property type="project" value="UniProtKB-KW"/>
</dbReference>
<keyword evidence="4" id="KW-0067">ATP-binding</keyword>
<dbReference type="InterPro" id="IPR048333">
    <property type="entry name" value="HA2_WH"/>
</dbReference>
<dbReference type="GO" id="GO:0016787">
    <property type="term" value="F:hydrolase activity"/>
    <property type="evidence" value="ECO:0007669"/>
    <property type="project" value="UniProtKB-KW"/>
</dbReference>
<dbReference type="GO" id="GO:0003723">
    <property type="term" value="F:RNA binding"/>
    <property type="evidence" value="ECO:0007669"/>
    <property type="project" value="TreeGrafter"/>
</dbReference>
<sequence length="434" mass="48203">MDCIFAKKEFTPKQVNIPDGFTCGTILVFLSGLEDIEDLFKMLEKHSGLEILKLHSSLSDTEQKLIFTRRKSNIRVILSTNIAETSLTIEDVRWVIDSGVQKINISKDGIDSLGIVKISKSSAQQRTGRAGRVGPGICYRLYTEYAYNLMHENNIPEIMRADISSVSLSLIQMGIDPEVFDFLEAPNANAILSALAELFILGLIDENRRITELGKKVSKLPLSPSLGKFLLIGKSLGAGHASAAVCALLAGDRISLFSKEVNTSTIVSVYNSPSKCSDLTLYASVFFTYITYSARLKVDFCQSLGLSLQEMRNSEKIYRQLTLILELTPGIESEIDETEDKHTLSCIPLRPIIADRLHTSASAGFMTRVAEMKGNAYMHIYSEKQIYVHPSSSMFSRKEGSLGFIVTSETTKPYILHVFPYIPNEILVMQKTDA</sequence>
<accession>H8ZFA1</accession>
<dbReference type="Pfam" id="PF04408">
    <property type="entry name" value="WHD_HA2"/>
    <property type="match status" value="1"/>
</dbReference>
<dbReference type="PROSITE" id="PS51194">
    <property type="entry name" value="HELICASE_CTER"/>
    <property type="match status" value="1"/>
</dbReference>
<evidence type="ECO:0000256" key="2">
    <source>
        <dbReference type="ARBA" id="ARBA00022801"/>
    </source>
</evidence>
<evidence type="ECO:0000259" key="5">
    <source>
        <dbReference type="PROSITE" id="PS51194"/>
    </source>
</evidence>
<dbReference type="PANTHER" id="PTHR18934">
    <property type="entry name" value="ATP-DEPENDENT RNA HELICASE"/>
    <property type="match status" value="1"/>
</dbReference>
<dbReference type="EMBL" id="JH604639">
    <property type="protein sequence ID" value="EHY64653.1"/>
    <property type="molecule type" value="Genomic_DNA"/>
</dbReference>
<dbReference type="SMART" id="SM00847">
    <property type="entry name" value="HA2"/>
    <property type="match status" value="1"/>
</dbReference>
<dbReference type="SMART" id="SM00490">
    <property type="entry name" value="HELICc"/>
    <property type="match status" value="1"/>
</dbReference>
<evidence type="ECO:0000256" key="4">
    <source>
        <dbReference type="ARBA" id="ARBA00022840"/>
    </source>
</evidence>
<reference evidence="6" key="1">
    <citation type="submission" date="2011-03" db="EMBL/GenBank/DDBJ databases">
        <title>The Genome Sequence of Nematocida sp1 strain ERTm2.</title>
        <authorList>
            <consortium name="The Broad Institute Genome Sequencing Platform"/>
            <consortium name="The Broad Institute Genome Sequencing Center for Infectious Disease"/>
            <person name="Cuomo C."/>
            <person name="Troemel E."/>
            <person name="Young S.K."/>
            <person name="Zeng Q."/>
            <person name="Gargeya S."/>
            <person name="Fitzgerald M."/>
            <person name="Haas B."/>
            <person name="Abouelleil A."/>
            <person name="Alvarado L."/>
            <person name="Arachchi H.M."/>
            <person name="Berlin A."/>
            <person name="Brown A."/>
            <person name="Chapman S.B."/>
            <person name="Chen Z."/>
            <person name="Dunbar C."/>
            <person name="Freedman E."/>
            <person name="Gearin G."/>
            <person name="Gellesch M."/>
            <person name="Goldberg J."/>
            <person name="Griggs A."/>
            <person name="Gujja S."/>
            <person name="Heilman E.R."/>
            <person name="Heiman D."/>
            <person name="Howarth C."/>
            <person name="Larson L."/>
            <person name="Lui A."/>
            <person name="MacDonald P.J.P."/>
            <person name="Mehta T."/>
            <person name="Montmayeur A."/>
            <person name="Murphy C."/>
            <person name="Neiman D."/>
            <person name="Pearson M."/>
            <person name="Priest M."/>
            <person name="Roberts A."/>
            <person name="Saif S."/>
            <person name="Shea T."/>
            <person name="Shenoy N."/>
            <person name="Sisk P."/>
            <person name="Stolte C."/>
            <person name="Sykes S."/>
            <person name="White J."/>
            <person name="Yandava C."/>
            <person name="Wortman J."/>
            <person name="Nusbaum C."/>
            <person name="Birren B."/>
        </authorList>
    </citation>
    <scope>NUCLEOTIDE SEQUENCE</scope>
    <source>
        <strain evidence="6">ERTm2</strain>
    </source>
</reference>
<dbReference type="Proteomes" id="UP000005622">
    <property type="component" value="Unassembled WGS sequence"/>
</dbReference>
<dbReference type="Pfam" id="PF00271">
    <property type="entry name" value="Helicase_C"/>
    <property type="match status" value="1"/>
</dbReference>
<dbReference type="CDD" id="cd18791">
    <property type="entry name" value="SF2_C_RHA"/>
    <property type="match status" value="1"/>
</dbReference>
<evidence type="ECO:0000256" key="3">
    <source>
        <dbReference type="ARBA" id="ARBA00022806"/>
    </source>
</evidence>
<feature type="domain" description="Helicase C-terminal" evidence="5">
    <location>
        <begin position="16"/>
        <end position="174"/>
    </location>
</feature>
<organism evidence="6">
    <name type="scientific">Nematocida ausubeli (strain ATCC PRA-371 / ERTm2)</name>
    <name type="common">Nematode killer fungus</name>
    <dbReference type="NCBI Taxonomy" id="1913371"/>
    <lineage>
        <taxon>Eukaryota</taxon>
        <taxon>Fungi</taxon>
        <taxon>Fungi incertae sedis</taxon>
        <taxon>Microsporidia</taxon>
        <taxon>Nematocida</taxon>
    </lineage>
</organism>